<keyword evidence="3" id="KW-1185">Reference proteome</keyword>
<dbReference type="Proteomes" id="UP000696280">
    <property type="component" value="Unassembled WGS sequence"/>
</dbReference>
<name>A0A9N9PSH1_9HELO</name>
<evidence type="ECO:0000313" key="2">
    <source>
        <dbReference type="EMBL" id="CAG8953393.1"/>
    </source>
</evidence>
<gene>
    <name evidence="2" type="ORF">HYFRA_00010141</name>
</gene>
<comment type="caution">
    <text evidence="2">The sequence shown here is derived from an EMBL/GenBank/DDBJ whole genome shotgun (WGS) entry which is preliminary data.</text>
</comment>
<sequence length="487" mass="54676">MGGIKYARWLSLAQLHFKVLNYLLTRDRSITALPLQPTQIITRYLITMADLVSAFSGVAAILGLVEVLLHSTKRLYVFFGELKDVFECSSLAFEDKIHIPGVIRALNSCYLELIALYSCVKNADINDTDGKVKRMAKKMRFVSNHEEDISRSLRNIETSRKNLSTALLILNERCSISLREQIVAARHDVSNLEYTSKTHFETGTLEAMASDTSRRTQQLLTSDMQQSAKETQIEVQESVLAASIHTDGKLCVLANSIDPTRPKEATFEGFNLAAVTLPLMLVRPSLLMILQSLISGEQLKVSQSDVDLFSSQLGDLLGECHEVSARTGSFHKLDQSWTASPRQRTTHEYLFAMTPSEAKQNREVRWFSRKPPAGLLLLEIETCSPDVNRTTVFCGTYFAFIPNRDIVREGISVAFEKVIGLASQNTVSRNIRIFNILSPSAKDELEYILRKDDVVGLRKSLQKRTVRPWDRAGDDGISLLVVCRENV</sequence>
<proteinExistence type="predicted"/>
<dbReference type="OrthoDB" id="539213at2759"/>
<dbReference type="AlphaFoldDB" id="A0A9N9PSH1"/>
<evidence type="ECO:0000313" key="3">
    <source>
        <dbReference type="Proteomes" id="UP000696280"/>
    </source>
</evidence>
<reference evidence="2" key="1">
    <citation type="submission" date="2021-07" db="EMBL/GenBank/DDBJ databases">
        <authorList>
            <person name="Durling M."/>
        </authorList>
    </citation>
    <scope>NUCLEOTIDE SEQUENCE</scope>
</reference>
<accession>A0A9N9PSH1</accession>
<keyword evidence="1" id="KW-0812">Transmembrane</keyword>
<keyword evidence="1" id="KW-0472">Membrane</keyword>
<organism evidence="2 3">
    <name type="scientific">Hymenoscyphus fraxineus</name>
    <dbReference type="NCBI Taxonomy" id="746836"/>
    <lineage>
        <taxon>Eukaryota</taxon>
        <taxon>Fungi</taxon>
        <taxon>Dikarya</taxon>
        <taxon>Ascomycota</taxon>
        <taxon>Pezizomycotina</taxon>
        <taxon>Leotiomycetes</taxon>
        <taxon>Helotiales</taxon>
        <taxon>Helotiaceae</taxon>
        <taxon>Hymenoscyphus</taxon>
    </lineage>
</organism>
<protein>
    <submittedName>
        <fullName evidence="2">Uncharacterized protein</fullName>
    </submittedName>
</protein>
<evidence type="ECO:0000256" key="1">
    <source>
        <dbReference type="SAM" id="Phobius"/>
    </source>
</evidence>
<dbReference type="EMBL" id="CAJVRL010000050">
    <property type="protein sequence ID" value="CAG8953393.1"/>
    <property type="molecule type" value="Genomic_DNA"/>
</dbReference>
<feature type="transmembrane region" description="Helical" evidence="1">
    <location>
        <begin position="44"/>
        <end position="65"/>
    </location>
</feature>
<keyword evidence="1" id="KW-1133">Transmembrane helix</keyword>